<evidence type="ECO:0000313" key="2">
    <source>
        <dbReference type="Proteomes" id="UP000256491"/>
    </source>
</evidence>
<dbReference type="EMBL" id="QNUF01000007">
    <property type="protein sequence ID" value="REC76174.1"/>
    <property type="molecule type" value="Genomic_DNA"/>
</dbReference>
<dbReference type="Proteomes" id="UP000256491">
    <property type="component" value="Unassembled WGS sequence"/>
</dbReference>
<keyword evidence="2" id="KW-1185">Reference proteome</keyword>
<comment type="caution">
    <text evidence="1">The sequence shown here is derived from an EMBL/GenBank/DDBJ whole genome shotgun (WGS) entry which is preliminary data.</text>
</comment>
<evidence type="ECO:0008006" key="3">
    <source>
        <dbReference type="Google" id="ProtNLM"/>
    </source>
</evidence>
<protein>
    <recommendedName>
        <fullName evidence="3">Outer membrane protein beta-barrel domain-containing protein</fullName>
    </recommendedName>
</protein>
<organism evidence="1 2">
    <name type="scientific">Chryseobacterium rhizosphaerae</name>
    <dbReference type="NCBI Taxonomy" id="395937"/>
    <lineage>
        <taxon>Bacteria</taxon>
        <taxon>Pseudomonadati</taxon>
        <taxon>Bacteroidota</taxon>
        <taxon>Flavobacteriia</taxon>
        <taxon>Flavobacteriales</taxon>
        <taxon>Weeksellaceae</taxon>
        <taxon>Chryseobacterium group</taxon>
        <taxon>Chryseobacterium</taxon>
    </lineage>
</organism>
<name>A0ABX9IM72_9FLAO</name>
<evidence type="ECO:0000313" key="1">
    <source>
        <dbReference type="EMBL" id="REC76174.1"/>
    </source>
</evidence>
<sequence length="187" mass="20778">MKNNFFFGAVSKAFCLLFLILGSNLCISQIKGSSEIKVAYGLGTTTDFVNVFSTVFTLGYGPYEKRNSGAFIIEYNYAIKDKWVIGTDFVYQQITREYSDHVSEKSHNYTMAVKSDYNYISKSKFRMYSGVGLGLTMEKNRNPSESISHVNFHLTGLGIRLGGRLGVNAEVGFGYKGIGNVGLAYNL</sequence>
<proteinExistence type="predicted"/>
<dbReference type="RefSeq" id="WP_115917796.1">
    <property type="nucleotide sequence ID" value="NZ_BJYH01000002.1"/>
</dbReference>
<reference evidence="1 2" key="1">
    <citation type="journal article" date="2010" name="Syst. Appl. Microbiol.">
        <title>Four new species of Chryseobacterium from the rhizosphere of coastal sand dune plants, Chryseobacterium elymi sp. nov., Chryseobacterium hagamense sp. nov., Chryseobacterium lathyri sp. nov. and Chryseobacterium rhizosphaerae sp. nov.</title>
        <authorList>
            <person name="Cho S.H."/>
            <person name="Lee K.S."/>
            <person name="Shin D.S."/>
            <person name="Han J.H."/>
            <person name="Park K.S."/>
            <person name="Lee C.H."/>
            <person name="Park K.H."/>
            <person name="Kim S.B."/>
        </authorList>
    </citation>
    <scope>NUCLEOTIDE SEQUENCE [LARGE SCALE GENOMIC DNA]</scope>
    <source>
        <strain evidence="1 2">KCTC 22548</strain>
    </source>
</reference>
<gene>
    <name evidence="1" type="ORF">DRF57_07940</name>
</gene>
<accession>A0ABX9IM72</accession>